<keyword evidence="1" id="KW-0732">Signal</keyword>
<dbReference type="AlphaFoldDB" id="A0AA39H648"/>
<evidence type="ECO:0000313" key="2">
    <source>
        <dbReference type="EMBL" id="KAK0398983.1"/>
    </source>
</evidence>
<proteinExistence type="predicted"/>
<evidence type="ECO:0000256" key="1">
    <source>
        <dbReference type="SAM" id="SignalP"/>
    </source>
</evidence>
<gene>
    <name evidence="2" type="ORF">QR680_002845</name>
</gene>
<feature type="chain" id="PRO_5041415759" description="ShKT domain-containing protein" evidence="1">
    <location>
        <begin position="21"/>
        <end position="215"/>
    </location>
</feature>
<protein>
    <recommendedName>
        <fullName evidence="4">ShKT domain-containing protein</fullName>
    </recommendedName>
</protein>
<name>A0AA39H648_9BILA</name>
<dbReference type="EMBL" id="JAUCMV010000005">
    <property type="protein sequence ID" value="KAK0398983.1"/>
    <property type="molecule type" value="Genomic_DNA"/>
</dbReference>
<feature type="signal peptide" evidence="1">
    <location>
        <begin position="1"/>
        <end position="20"/>
    </location>
</feature>
<dbReference type="Proteomes" id="UP001175271">
    <property type="component" value="Unassembled WGS sequence"/>
</dbReference>
<evidence type="ECO:0000313" key="3">
    <source>
        <dbReference type="Proteomes" id="UP001175271"/>
    </source>
</evidence>
<sequence>MITIGYLVFVLLSISAFTEAEDERSKRFVATYHHVGKECPKVCYNHLVHTVAPVDITGLIEIRIARKRRGRYRRHYSSDLEAFQHTCWTYRHYTSKCLTACHLSPGKAWFQDVFFNILDNYCITYYDHVLANWNCFQKIKKFYSICEKQCDDSCDPTCVLECHRPLINRHCRHDDPIAILRKIIHNVHDKVAHQVKNNRIKVKCPYEVIEYGRRV</sequence>
<keyword evidence="3" id="KW-1185">Reference proteome</keyword>
<comment type="caution">
    <text evidence="2">The sequence shown here is derived from an EMBL/GenBank/DDBJ whole genome shotgun (WGS) entry which is preliminary data.</text>
</comment>
<organism evidence="2 3">
    <name type="scientific">Steinernema hermaphroditum</name>
    <dbReference type="NCBI Taxonomy" id="289476"/>
    <lineage>
        <taxon>Eukaryota</taxon>
        <taxon>Metazoa</taxon>
        <taxon>Ecdysozoa</taxon>
        <taxon>Nematoda</taxon>
        <taxon>Chromadorea</taxon>
        <taxon>Rhabditida</taxon>
        <taxon>Tylenchina</taxon>
        <taxon>Panagrolaimomorpha</taxon>
        <taxon>Strongyloidoidea</taxon>
        <taxon>Steinernematidae</taxon>
        <taxon>Steinernema</taxon>
    </lineage>
</organism>
<evidence type="ECO:0008006" key="4">
    <source>
        <dbReference type="Google" id="ProtNLM"/>
    </source>
</evidence>
<reference evidence="2" key="1">
    <citation type="submission" date="2023-06" db="EMBL/GenBank/DDBJ databases">
        <title>Genomic analysis of the entomopathogenic nematode Steinernema hermaphroditum.</title>
        <authorList>
            <person name="Schwarz E.M."/>
            <person name="Heppert J.K."/>
            <person name="Baniya A."/>
            <person name="Schwartz H.T."/>
            <person name="Tan C.-H."/>
            <person name="Antoshechkin I."/>
            <person name="Sternberg P.W."/>
            <person name="Goodrich-Blair H."/>
            <person name="Dillman A.R."/>
        </authorList>
    </citation>
    <scope>NUCLEOTIDE SEQUENCE</scope>
    <source>
        <strain evidence="2">PS9179</strain>
        <tissue evidence="2">Whole animal</tissue>
    </source>
</reference>
<accession>A0AA39H648</accession>